<dbReference type="PROSITE" id="PS00135">
    <property type="entry name" value="TRYPSIN_SER"/>
    <property type="match status" value="1"/>
</dbReference>
<keyword evidence="3" id="KW-0378">Hydrolase</keyword>
<feature type="domain" description="Peptidase S1" evidence="5">
    <location>
        <begin position="65"/>
        <end position="329"/>
    </location>
</feature>
<dbReference type="InterPro" id="IPR050430">
    <property type="entry name" value="Peptidase_S1"/>
</dbReference>
<dbReference type="GO" id="GO:0006508">
    <property type="term" value="P:proteolysis"/>
    <property type="evidence" value="ECO:0007669"/>
    <property type="project" value="UniProtKB-KW"/>
</dbReference>
<dbReference type="PANTHER" id="PTHR24276:SF98">
    <property type="entry name" value="FI18310P1-RELATED"/>
    <property type="match status" value="1"/>
</dbReference>
<feature type="signal peptide" evidence="4">
    <location>
        <begin position="1"/>
        <end position="29"/>
    </location>
</feature>
<dbReference type="InterPro" id="IPR001314">
    <property type="entry name" value="Peptidase_S1A"/>
</dbReference>
<organism evidence="6">
    <name type="scientific">Tetraselmis sp. GSL018</name>
    <dbReference type="NCBI Taxonomy" id="582737"/>
    <lineage>
        <taxon>Eukaryota</taxon>
        <taxon>Viridiplantae</taxon>
        <taxon>Chlorophyta</taxon>
        <taxon>core chlorophytes</taxon>
        <taxon>Chlorodendrophyceae</taxon>
        <taxon>Chlorodendrales</taxon>
        <taxon>Chlorodendraceae</taxon>
        <taxon>Tetraselmis</taxon>
    </lineage>
</organism>
<dbReference type="PROSITE" id="PS50240">
    <property type="entry name" value="TRYPSIN_DOM"/>
    <property type="match status" value="1"/>
</dbReference>
<proteinExistence type="inferred from homology"/>
<feature type="chain" id="PRO_5030002234" evidence="4">
    <location>
        <begin position="30"/>
        <end position="440"/>
    </location>
</feature>
<dbReference type="PANTHER" id="PTHR24276">
    <property type="entry name" value="POLYSERASE-RELATED"/>
    <property type="match status" value="1"/>
</dbReference>
<gene>
    <name evidence="6" type="ORF">TSPGSL018_17414</name>
</gene>
<evidence type="ECO:0000256" key="3">
    <source>
        <dbReference type="RuleBase" id="RU363034"/>
    </source>
</evidence>
<dbReference type="InterPro" id="IPR018114">
    <property type="entry name" value="TRYPSIN_HIS"/>
</dbReference>
<dbReference type="InterPro" id="IPR043504">
    <property type="entry name" value="Peptidase_S1_PA_chymotrypsin"/>
</dbReference>
<evidence type="ECO:0000256" key="4">
    <source>
        <dbReference type="SAM" id="SignalP"/>
    </source>
</evidence>
<comment type="similarity">
    <text evidence="1">Belongs to the peptidase S1 family.</text>
</comment>
<dbReference type="EMBL" id="GBEZ01007959">
    <property type="protein sequence ID" value="JAC77540.1"/>
    <property type="molecule type" value="Transcribed_RNA"/>
</dbReference>
<dbReference type="SUPFAM" id="SSF50494">
    <property type="entry name" value="Trypsin-like serine proteases"/>
    <property type="match status" value="1"/>
</dbReference>
<evidence type="ECO:0000313" key="6">
    <source>
        <dbReference type="EMBL" id="JAC77540.1"/>
    </source>
</evidence>
<accession>A0A061S3R3</accession>
<dbReference type="InterPro" id="IPR001254">
    <property type="entry name" value="Trypsin_dom"/>
</dbReference>
<keyword evidence="3 6" id="KW-0645">Protease</keyword>
<dbReference type="InterPro" id="IPR009003">
    <property type="entry name" value="Peptidase_S1_PA"/>
</dbReference>
<dbReference type="GO" id="GO:0004252">
    <property type="term" value="F:serine-type endopeptidase activity"/>
    <property type="evidence" value="ECO:0007669"/>
    <property type="project" value="InterPro"/>
</dbReference>
<evidence type="ECO:0000256" key="2">
    <source>
        <dbReference type="ARBA" id="ARBA00023157"/>
    </source>
</evidence>
<dbReference type="InterPro" id="IPR033116">
    <property type="entry name" value="TRYPSIN_SER"/>
</dbReference>
<protein>
    <submittedName>
        <fullName evidence="6">Serine protease</fullName>
    </submittedName>
</protein>
<keyword evidence="2" id="KW-1015">Disulfide bond</keyword>
<dbReference type="PRINTS" id="PR00722">
    <property type="entry name" value="CHYMOTRYPSIN"/>
</dbReference>
<keyword evidence="3" id="KW-0720">Serine protease</keyword>
<name>A0A061S3R3_9CHLO</name>
<reference evidence="6" key="1">
    <citation type="submission" date="2014-05" db="EMBL/GenBank/DDBJ databases">
        <title>The transcriptome of the halophilic microalga Tetraselmis sp. GSL018 isolated from the Great Salt Lake, Utah.</title>
        <authorList>
            <person name="Jinkerson R.E."/>
            <person name="D'Adamo S."/>
            <person name="Posewitz M.C."/>
        </authorList>
    </citation>
    <scope>NUCLEOTIDE SEQUENCE</scope>
    <source>
        <strain evidence="6">GSL018</strain>
    </source>
</reference>
<dbReference type="SMART" id="SM00020">
    <property type="entry name" value="Tryp_SPc"/>
    <property type="match status" value="1"/>
</dbReference>
<evidence type="ECO:0000259" key="5">
    <source>
        <dbReference type="PROSITE" id="PS50240"/>
    </source>
</evidence>
<dbReference type="Gene3D" id="2.40.10.10">
    <property type="entry name" value="Trypsin-like serine proteases"/>
    <property type="match status" value="1"/>
</dbReference>
<dbReference type="CDD" id="cd00190">
    <property type="entry name" value="Tryp_SPc"/>
    <property type="match status" value="1"/>
</dbReference>
<keyword evidence="4" id="KW-0732">Signal</keyword>
<dbReference type="AlphaFoldDB" id="A0A061S3R3"/>
<sequence length="440" mass="46853">MEFFFRRYSSALWLLIAVWTAPRHSCVEAGRELLFLPAVVSGDQVGNTVEEKIENVALRTIGGFVLGGTPAPAGRFPYIVSLRHPSTKQHFCGGVLVAPDKVLTAAHCIDTRLPNNGQSSPLLQVGGVCLDCSDGQAVEVGTERAEFHPQWTGTVSDGNDIAVITLDRQLSVPTPKVADQSWQLVDGQELQVMGFGYHGSWRELSSDLQVGTINYVPNERCNSIFDQEIGIGFITSSMTCAFSPTTDACRGDSGGPLIVPDPDGNPSGDVVVGLVSLGVGGCVNDGTPAVYASVPSLNGFLQGRIPQSAMIAQRQSAPACQQLFEIRWVIGICPYSKPVWEAVMEPRFLELLRGTSSADEGRVEFGTGWGELRSGCACGQNMRVTATMVVRGREAAVGLWSSTGNGPDALSRIREAYPAISCLAQLTSSIESKGTVCAAV</sequence>
<evidence type="ECO:0000256" key="1">
    <source>
        <dbReference type="ARBA" id="ARBA00007664"/>
    </source>
</evidence>
<dbReference type="PROSITE" id="PS00134">
    <property type="entry name" value="TRYPSIN_HIS"/>
    <property type="match status" value="1"/>
</dbReference>
<dbReference type="Pfam" id="PF00089">
    <property type="entry name" value="Trypsin"/>
    <property type="match status" value="1"/>
</dbReference>